<comment type="caution">
    <text evidence="2">The sequence shown here is derived from an EMBL/GenBank/DDBJ whole genome shotgun (WGS) entry which is preliminary data.</text>
</comment>
<protein>
    <submittedName>
        <fullName evidence="2">Uncharacterized protein</fullName>
    </submittedName>
</protein>
<evidence type="ECO:0000256" key="1">
    <source>
        <dbReference type="SAM" id="Phobius"/>
    </source>
</evidence>
<evidence type="ECO:0000313" key="3">
    <source>
        <dbReference type="Proteomes" id="UP001371224"/>
    </source>
</evidence>
<reference evidence="2 3" key="1">
    <citation type="submission" date="2024-02" db="EMBL/GenBank/DDBJ databases">
        <authorList>
            <person name="Saticioglu I.B."/>
        </authorList>
    </citation>
    <scope>NUCLEOTIDE SEQUENCE [LARGE SCALE GENOMIC DNA]</scope>
    <source>
        <strain evidence="2 3">Mu-80</strain>
    </source>
</reference>
<accession>A0ABU8L7L0</accession>
<name>A0ABU8L7L0_9MICO</name>
<evidence type="ECO:0000313" key="2">
    <source>
        <dbReference type="EMBL" id="MEJ1087045.1"/>
    </source>
</evidence>
<sequence>MNLTTLLDLVGSLLVIAALAVFVAMFTLAGGLAVAGVGLLALSWLIDRQAAGRGREQR</sequence>
<keyword evidence="1" id="KW-0472">Membrane</keyword>
<keyword evidence="3" id="KW-1185">Reference proteome</keyword>
<dbReference type="Proteomes" id="UP001371224">
    <property type="component" value="Unassembled WGS sequence"/>
</dbReference>
<feature type="transmembrane region" description="Helical" evidence="1">
    <location>
        <begin position="12"/>
        <end position="45"/>
    </location>
</feature>
<keyword evidence="1" id="KW-1133">Transmembrane helix</keyword>
<dbReference type="RefSeq" id="WP_337330718.1">
    <property type="nucleotide sequence ID" value="NZ_JBBDGM010000001.1"/>
</dbReference>
<organism evidence="2 3">
    <name type="scientific">Microbacterium bandirmense</name>
    <dbReference type="NCBI Taxonomy" id="3122050"/>
    <lineage>
        <taxon>Bacteria</taxon>
        <taxon>Bacillati</taxon>
        <taxon>Actinomycetota</taxon>
        <taxon>Actinomycetes</taxon>
        <taxon>Micrococcales</taxon>
        <taxon>Microbacteriaceae</taxon>
        <taxon>Microbacterium</taxon>
    </lineage>
</organism>
<keyword evidence="1" id="KW-0812">Transmembrane</keyword>
<proteinExistence type="predicted"/>
<dbReference type="EMBL" id="JBBDGM010000001">
    <property type="protein sequence ID" value="MEJ1087045.1"/>
    <property type="molecule type" value="Genomic_DNA"/>
</dbReference>
<gene>
    <name evidence="2" type="ORF">WDU99_01795</name>
</gene>